<keyword evidence="2 6" id="KW-0812">Transmembrane</keyword>
<reference evidence="9" key="1">
    <citation type="submission" date="2016-11" db="EMBL/GenBank/DDBJ databases">
        <authorList>
            <person name="Guldener U."/>
        </authorList>
    </citation>
    <scope>NUCLEOTIDE SEQUENCE [LARGE SCALE GENOMIC DNA]</scope>
</reference>
<feature type="transmembrane region" description="Helical" evidence="6">
    <location>
        <begin position="191"/>
        <end position="210"/>
    </location>
</feature>
<dbReference type="InterPro" id="IPR000326">
    <property type="entry name" value="PAP2/HPO"/>
</dbReference>
<dbReference type="GO" id="GO:0006629">
    <property type="term" value="P:lipid metabolic process"/>
    <property type="evidence" value="ECO:0007669"/>
    <property type="project" value="UniProtKB-ARBA"/>
</dbReference>
<dbReference type="InterPro" id="IPR039667">
    <property type="entry name" value="Dolichyldiphosphatase_PAP2"/>
</dbReference>
<dbReference type="PANTHER" id="PTHR14969">
    <property type="entry name" value="SPHINGOSINE-1-PHOSPHATE PHOSPHOHYDROLASE"/>
    <property type="match status" value="1"/>
</dbReference>
<dbReference type="SMART" id="SM00014">
    <property type="entry name" value="acidPPc"/>
    <property type="match status" value="1"/>
</dbReference>
<dbReference type="PANTHER" id="PTHR14969:SF59">
    <property type="entry name" value="DOLICHYLDIPHOSPHATASE"/>
    <property type="match status" value="1"/>
</dbReference>
<protein>
    <submittedName>
        <fullName evidence="8">Related to Dolichyldiphosphatase</fullName>
    </submittedName>
</protein>
<evidence type="ECO:0000256" key="3">
    <source>
        <dbReference type="ARBA" id="ARBA00022801"/>
    </source>
</evidence>
<dbReference type="GO" id="GO:0016020">
    <property type="term" value="C:membrane"/>
    <property type="evidence" value="ECO:0007669"/>
    <property type="project" value="UniProtKB-SubCell"/>
</dbReference>
<evidence type="ECO:0000256" key="6">
    <source>
        <dbReference type="SAM" id="Phobius"/>
    </source>
</evidence>
<dbReference type="GO" id="GO:0042392">
    <property type="term" value="F:sphingosine-1-phosphate phosphatase activity"/>
    <property type="evidence" value="ECO:0007669"/>
    <property type="project" value="TreeGrafter"/>
</dbReference>
<dbReference type="Pfam" id="PF01569">
    <property type="entry name" value="PAP2"/>
    <property type="match status" value="1"/>
</dbReference>
<dbReference type="Proteomes" id="UP000183365">
    <property type="component" value="Unassembled WGS sequence"/>
</dbReference>
<keyword evidence="3" id="KW-0378">Hydrolase</keyword>
<sequence>MSLAYPNLQPFDETYVLYDGKSITSFVLVFFTLLPIFIMVFIFSWFVSTRELEACIMAFGHVVNDIINIVVKKILKENRPTKMFEDYYEIIKQDVFKKETYLESCITQKDIIKDKILNKVDFQKDSQRSGYGMPSAHSQFMGFFFGYLLLRILYFWKFDSKITKRGGILFLTISTILTPVSRVVLGYHSIMQVTVGVVLGMFLGSTYFIVCQYVRRLGITDWIVNLPISKYMMVKDSTYKGCISLKEEREQWLKRCKDNKKN</sequence>
<evidence type="ECO:0000313" key="9">
    <source>
        <dbReference type="Proteomes" id="UP000183365"/>
    </source>
</evidence>
<dbReference type="AlphaFoldDB" id="A0A1L0FMS3"/>
<evidence type="ECO:0000256" key="5">
    <source>
        <dbReference type="ARBA" id="ARBA00023136"/>
    </source>
</evidence>
<feature type="transmembrane region" description="Helical" evidence="6">
    <location>
        <begin position="136"/>
        <end position="156"/>
    </location>
</feature>
<dbReference type="VEuPathDB" id="FungiDB:HGUI_03062"/>
<feature type="transmembrane region" description="Helical" evidence="6">
    <location>
        <begin position="23"/>
        <end position="47"/>
    </location>
</feature>
<dbReference type="EMBL" id="FQNF01000067">
    <property type="protein sequence ID" value="SGZ40862.1"/>
    <property type="molecule type" value="Genomic_DNA"/>
</dbReference>
<dbReference type="CDD" id="cd03382">
    <property type="entry name" value="PAP2_dolichyldiphosphatase"/>
    <property type="match status" value="1"/>
</dbReference>
<organism evidence="8 9">
    <name type="scientific">Hanseniaspora guilliermondii</name>
    <dbReference type="NCBI Taxonomy" id="56406"/>
    <lineage>
        <taxon>Eukaryota</taxon>
        <taxon>Fungi</taxon>
        <taxon>Dikarya</taxon>
        <taxon>Ascomycota</taxon>
        <taxon>Saccharomycotina</taxon>
        <taxon>Saccharomycetes</taxon>
        <taxon>Saccharomycodales</taxon>
        <taxon>Saccharomycodaceae</taxon>
        <taxon>Hanseniaspora</taxon>
    </lineage>
</organism>
<dbReference type="InterPro" id="IPR036938">
    <property type="entry name" value="PAP2/HPO_sf"/>
</dbReference>
<evidence type="ECO:0000259" key="7">
    <source>
        <dbReference type="SMART" id="SM00014"/>
    </source>
</evidence>
<gene>
    <name evidence="8" type="ORF">HGUI_03062</name>
</gene>
<evidence type="ECO:0000256" key="2">
    <source>
        <dbReference type="ARBA" id="ARBA00022692"/>
    </source>
</evidence>
<keyword evidence="5 6" id="KW-0472">Membrane</keyword>
<name>A0A1L0FMS3_9ASCO</name>
<feature type="transmembrane region" description="Helical" evidence="6">
    <location>
        <begin position="168"/>
        <end position="185"/>
    </location>
</feature>
<dbReference type="OrthoDB" id="302705at2759"/>
<evidence type="ECO:0000256" key="1">
    <source>
        <dbReference type="ARBA" id="ARBA00004141"/>
    </source>
</evidence>
<comment type="subcellular location">
    <subcellularLocation>
        <location evidence="1">Membrane</location>
        <topology evidence="1">Multi-pass membrane protein</topology>
    </subcellularLocation>
</comment>
<proteinExistence type="predicted"/>
<keyword evidence="9" id="KW-1185">Reference proteome</keyword>
<evidence type="ECO:0000256" key="4">
    <source>
        <dbReference type="ARBA" id="ARBA00022989"/>
    </source>
</evidence>
<accession>A0A1L0FMS3</accession>
<dbReference type="Gene3D" id="1.20.144.10">
    <property type="entry name" value="Phosphatidic acid phosphatase type 2/haloperoxidase"/>
    <property type="match status" value="1"/>
</dbReference>
<feature type="domain" description="Phosphatidic acid phosphatase type 2/haloperoxidase" evidence="7">
    <location>
        <begin position="54"/>
        <end position="208"/>
    </location>
</feature>
<dbReference type="UniPathway" id="UPA00378"/>
<keyword evidence="4 6" id="KW-1133">Transmembrane helix</keyword>
<evidence type="ECO:0000313" key="8">
    <source>
        <dbReference type="EMBL" id="SGZ40862.1"/>
    </source>
</evidence>
<dbReference type="SUPFAM" id="SSF48317">
    <property type="entry name" value="Acid phosphatase/Vanadium-dependent haloperoxidase"/>
    <property type="match status" value="1"/>
</dbReference>